<dbReference type="EMBL" id="JACGWJ010000032">
    <property type="protein sequence ID" value="KAL0296196.1"/>
    <property type="molecule type" value="Genomic_DNA"/>
</dbReference>
<feature type="compositionally biased region" description="Acidic residues" evidence="1">
    <location>
        <begin position="49"/>
        <end position="59"/>
    </location>
</feature>
<dbReference type="PANTHER" id="PTHR47108">
    <property type="entry name" value="5-AMINO-6-(5-PHOSPHO-D-RIBITYLAMINO)URACIL PHOSPHATASE, CHLOROPLASTIC"/>
    <property type="match status" value="1"/>
</dbReference>
<name>A0AAW2JPM7_SESRA</name>
<protein>
    <submittedName>
        <fullName evidence="2">5-amino-6-(5-phospho-D-ribitylamino)uracil phosphatase, chloroplastic</fullName>
    </submittedName>
</protein>
<proteinExistence type="predicted"/>
<sequence>MNCVVVASKELVYELGTADLVVKHLDEFSIIDLKNLVAIESAEFGSGEPELEMEPDEEDPLRWVSGREKDLGRN</sequence>
<feature type="region of interest" description="Disordered" evidence="1">
    <location>
        <begin position="46"/>
        <end position="74"/>
    </location>
</feature>
<organism evidence="2">
    <name type="scientific">Sesamum radiatum</name>
    <name type="common">Black benniseed</name>
    <dbReference type="NCBI Taxonomy" id="300843"/>
    <lineage>
        <taxon>Eukaryota</taxon>
        <taxon>Viridiplantae</taxon>
        <taxon>Streptophyta</taxon>
        <taxon>Embryophyta</taxon>
        <taxon>Tracheophyta</taxon>
        <taxon>Spermatophyta</taxon>
        <taxon>Magnoliopsida</taxon>
        <taxon>eudicotyledons</taxon>
        <taxon>Gunneridae</taxon>
        <taxon>Pentapetalae</taxon>
        <taxon>asterids</taxon>
        <taxon>lamiids</taxon>
        <taxon>Lamiales</taxon>
        <taxon>Pedaliaceae</taxon>
        <taxon>Sesamum</taxon>
    </lineage>
</organism>
<gene>
    <name evidence="2" type="ORF">Sradi_6671700</name>
</gene>
<accession>A0AAW2JPM7</accession>
<evidence type="ECO:0000256" key="1">
    <source>
        <dbReference type="SAM" id="MobiDB-lite"/>
    </source>
</evidence>
<reference evidence="2" key="2">
    <citation type="journal article" date="2024" name="Plant">
        <title>Genomic evolution and insights into agronomic trait innovations of Sesamum species.</title>
        <authorList>
            <person name="Miao H."/>
            <person name="Wang L."/>
            <person name="Qu L."/>
            <person name="Liu H."/>
            <person name="Sun Y."/>
            <person name="Le M."/>
            <person name="Wang Q."/>
            <person name="Wei S."/>
            <person name="Zheng Y."/>
            <person name="Lin W."/>
            <person name="Duan Y."/>
            <person name="Cao H."/>
            <person name="Xiong S."/>
            <person name="Wang X."/>
            <person name="Wei L."/>
            <person name="Li C."/>
            <person name="Ma Q."/>
            <person name="Ju M."/>
            <person name="Zhao R."/>
            <person name="Li G."/>
            <person name="Mu C."/>
            <person name="Tian Q."/>
            <person name="Mei H."/>
            <person name="Zhang T."/>
            <person name="Gao T."/>
            <person name="Zhang H."/>
        </authorList>
    </citation>
    <scope>NUCLEOTIDE SEQUENCE</scope>
    <source>
        <strain evidence="2">G02</strain>
    </source>
</reference>
<reference evidence="2" key="1">
    <citation type="submission" date="2020-06" db="EMBL/GenBank/DDBJ databases">
        <authorList>
            <person name="Li T."/>
            <person name="Hu X."/>
            <person name="Zhang T."/>
            <person name="Song X."/>
            <person name="Zhang H."/>
            <person name="Dai N."/>
            <person name="Sheng W."/>
            <person name="Hou X."/>
            <person name="Wei L."/>
        </authorList>
    </citation>
    <scope>NUCLEOTIDE SEQUENCE</scope>
    <source>
        <strain evidence="2">G02</strain>
        <tissue evidence="2">Leaf</tissue>
    </source>
</reference>
<feature type="compositionally biased region" description="Basic and acidic residues" evidence="1">
    <location>
        <begin position="65"/>
        <end position="74"/>
    </location>
</feature>
<dbReference type="PANTHER" id="PTHR47108:SF1">
    <property type="entry name" value="5-AMINO-6-(5-PHOSPHO-D-RIBITYLAMINO)URACIL PHOSPHATASE, CHLOROPLASTIC"/>
    <property type="match status" value="1"/>
</dbReference>
<dbReference type="AlphaFoldDB" id="A0AAW2JPM7"/>
<comment type="caution">
    <text evidence="2">The sequence shown here is derived from an EMBL/GenBank/DDBJ whole genome shotgun (WGS) entry which is preliminary data.</text>
</comment>
<evidence type="ECO:0000313" key="2">
    <source>
        <dbReference type="EMBL" id="KAL0296196.1"/>
    </source>
</evidence>